<evidence type="ECO:0000313" key="3">
    <source>
        <dbReference type="Proteomes" id="UP001362999"/>
    </source>
</evidence>
<comment type="caution">
    <text evidence="2">The sequence shown here is derived from an EMBL/GenBank/DDBJ whole genome shotgun (WGS) entry which is preliminary data.</text>
</comment>
<proteinExistence type="predicted"/>
<dbReference type="Proteomes" id="UP001362999">
    <property type="component" value="Unassembled WGS sequence"/>
</dbReference>
<dbReference type="EMBL" id="JAWWNJ010000055">
    <property type="protein sequence ID" value="KAK7015058.1"/>
    <property type="molecule type" value="Genomic_DNA"/>
</dbReference>
<feature type="region of interest" description="Disordered" evidence="1">
    <location>
        <begin position="64"/>
        <end position="84"/>
    </location>
</feature>
<evidence type="ECO:0000313" key="2">
    <source>
        <dbReference type="EMBL" id="KAK7015058.1"/>
    </source>
</evidence>
<evidence type="ECO:0000256" key="1">
    <source>
        <dbReference type="SAM" id="MobiDB-lite"/>
    </source>
</evidence>
<gene>
    <name evidence="2" type="ORF">R3P38DRAFT_3205089</name>
</gene>
<feature type="region of interest" description="Disordered" evidence="1">
    <location>
        <begin position="1"/>
        <end position="30"/>
    </location>
</feature>
<dbReference type="AlphaFoldDB" id="A0AAW0AQ12"/>
<keyword evidence="3" id="KW-1185">Reference proteome</keyword>
<organism evidence="2 3">
    <name type="scientific">Favolaschia claudopus</name>
    <dbReference type="NCBI Taxonomy" id="2862362"/>
    <lineage>
        <taxon>Eukaryota</taxon>
        <taxon>Fungi</taxon>
        <taxon>Dikarya</taxon>
        <taxon>Basidiomycota</taxon>
        <taxon>Agaricomycotina</taxon>
        <taxon>Agaricomycetes</taxon>
        <taxon>Agaricomycetidae</taxon>
        <taxon>Agaricales</taxon>
        <taxon>Marasmiineae</taxon>
        <taxon>Mycenaceae</taxon>
        <taxon>Favolaschia</taxon>
    </lineage>
</organism>
<reference evidence="2 3" key="1">
    <citation type="journal article" date="2024" name="J Genomics">
        <title>Draft genome sequencing and assembly of Favolaschia claudopus CIRM-BRFM 2984 isolated from oak limbs.</title>
        <authorList>
            <person name="Navarro D."/>
            <person name="Drula E."/>
            <person name="Chaduli D."/>
            <person name="Cazenave R."/>
            <person name="Ahrendt S."/>
            <person name="Wang J."/>
            <person name="Lipzen A."/>
            <person name="Daum C."/>
            <person name="Barry K."/>
            <person name="Grigoriev I.V."/>
            <person name="Favel A."/>
            <person name="Rosso M.N."/>
            <person name="Martin F."/>
        </authorList>
    </citation>
    <scope>NUCLEOTIDE SEQUENCE [LARGE SCALE GENOMIC DNA]</scope>
    <source>
        <strain evidence="2 3">CIRM-BRFM 2984</strain>
    </source>
</reference>
<name>A0AAW0AQ12_9AGAR</name>
<sequence>MKCQTLGTDSKHLHLDSAAKQAKKPPIKRQLTPATKAARLEASRKYRWNNEDVLREKARMRMAALKESEGTSHASAESVKKAHKNYREKNGKFLAFKQRLRRQEAYIAKYGAEAYHVRAAREQARAEAAMTMQVADSSAGTEVTHWEQSAMWRI</sequence>
<protein>
    <submittedName>
        <fullName evidence="2">Uncharacterized protein</fullName>
    </submittedName>
</protein>
<accession>A0AAW0AQ12</accession>